<feature type="compositionally biased region" description="Basic and acidic residues" evidence="1">
    <location>
        <begin position="26"/>
        <end position="43"/>
    </location>
</feature>
<protein>
    <submittedName>
        <fullName evidence="2">Uncharacterized protein</fullName>
    </submittedName>
</protein>
<evidence type="ECO:0000313" key="3">
    <source>
        <dbReference type="Proteomes" id="UP000002630"/>
    </source>
</evidence>
<feature type="region of interest" description="Disordered" evidence="1">
    <location>
        <begin position="1"/>
        <end position="358"/>
    </location>
</feature>
<feature type="compositionally biased region" description="Basic and acidic residues" evidence="1">
    <location>
        <begin position="344"/>
        <end position="355"/>
    </location>
</feature>
<dbReference type="EMBL" id="FN649734">
    <property type="protein sequence ID" value="CBJ26223.1"/>
    <property type="molecule type" value="Genomic_DNA"/>
</dbReference>
<feature type="compositionally biased region" description="Gly residues" evidence="1">
    <location>
        <begin position="605"/>
        <end position="615"/>
    </location>
</feature>
<reference evidence="2 3" key="1">
    <citation type="journal article" date="2010" name="Nature">
        <title>The Ectocarpus genome and the independent evolution of multicellularity in brown algae.</title>
        <authorList>
            <person name="Cock J.M."/>
            <person name="Sterck L."/>
            <person name="Rouze P."/>
            <person name="Scornet D."/>
            <person name="Allen A.E."/>
            <person name="Amoutzias G."/>
            <person name="Anthouard V."/>
            <person name="Artiguenave F."/>
            <person name="Aury J.M."/>
            <person name="Badger J.H."/>
            <person name="Beszteri B."/>
            <person name="Billiau K."/>
            <person name="Bonnet E."/>
            <person name="Bothwell J.H."/>
            <person name="Bowler C."/>
            <person name="Boyen C."/>
            <person name="Brownlee C."/>
            <person name="Carrano C.J."/>
            <person name="Charrier B."/>
            <person name="Cho G.Y."/>
            <person name="Coelho S.M."/>
            <person name="Collen J."/>
            <person name="Corre E."/>
            <person name="Da Silva C."/>
            <person name="Delage L."/>
            <person name="Delaroque N."/>
            <person name="Dittami S.M."/>
            <person name="Doulbeau S."/>
            <person name="Elias M."/>
            <person name="Farnham G."/>
            <person name="Gachon C.M."/>
            <person name="Gschloessl B."/>
            <person name="Heesch S."/>
            <person name="Jabbari K."/>
            <person name="Jubin C."/>
            <person name="Kawai H."/>
            <person name="Kimura K."/>
            <person name="Kloareg B."/>
            <person name="Kupper F.C."/>
            <person name="Lang D."/>
            <person name="Le Bail A."/>
            <person name="Leblanc C."/>
            <person name="Lerouge P."/>
            <person name="Lohr M."/>
            <person name="Lopez P.J."/>
            <person name="Martens C."/>
            <person name="Maumus F."/>
            <person name="Michel G."/>
            <person name="Miranda-Saavedra D."/>
            <person name="Morales J."/>
            <person name="Moreau H."/>
            <person name="Motomura T."/>
            <person name="Nagasato C."/>
            <person name="Napoli C.A."/>
            <person name="Nelson D.R."/>
            <person name="Nyvall-Collen P."/>
            <person name="Peters A.F."/>
            <person name="Pommier C."/>
            <person name="Potin P."/>
            <person name="Poulain J."/>
            <person name="Quesneville H."/>
            <person name="Read B."/>
            <person name="Rensing S.A."/>
            <person name="Ritter A."/>
            <person name="Rousvoal S."/>
            <person name="Samanta M."/>
            <person name="Samson G."/>
            <person name="Schroeder D.C."/>
            <person name="Segurens B."/>
            <person name="Strittmatter M."/>
            <person name="Tonon T."/>
            <person name="Tregear J.W."/>
            <person name="Valentin K."/>
            <person name="von Dassow P."/>
            <person name="Yamagishi T."/>
            <person name="Van de Peer Y."/>
            <person name="Wincker P."/>
        </authorList>
    </citation>
    <scope>NUCLEOTIDE SEQUENCE [LARGE SCALE GENOMIC DNA]</scope>
    <source>
        <strain evidence="3">Ec32 / CCAP1310/4</strain>
    </source>
</reference>
<organism evidence="2 3">
    <name type="scientific">Ectocarpus siliculosus</name>
    <name type="common">Brown alga</name>
    <name type="synonym">Conferva siliculosa</name>
    <dbReference type="NCBI Taxonomy" id="2880"/>
    <lineage>
        <taxon>Eukaryota</taxon>
        <taxon>Sar</taxon>
        <taxon>Stramenopiles</taxon>
        <taxon>Ochrophyta</taxon>
        <taxon>PX clade</taxon>
        <taxon>Phaeophyceae</taxon>
        <taxon>Ectocarpales</taxon>
        <taxon>Ectocarpaceae</taxon>
        <taxon>Ectocarpus</taxon>
    </lineage>
</organism>
<feature type="compositionally biased region" description="Low complexity" evidence="1">
    <location>
        <begin position="144"/>
        <end position="153"/>
    </location>
</feature>
<dbReference type="AlphaFoldDB" id="D7FUF3"/>
<feature type="region of interest" description="Disordered" evidence="1">
    <location>
        <begin position="498"/>
        <end position="618"/>
    </location>
</feature>
<feature type="compositionally biased region" description="Basic and acidic residues" evidence="1">
    <location>
        <begin position="389"/>
        <end position="399"/>
    </location>
</feature>
<feature type="region of interest" description="Disordered" evidence="1">
    <location>
        <begin position="379"/>
        <end position="463"/>
    </location>
</feature>
<gene>
    <name evidence="2" type="ORF">Esi_0027_0116</name>
</gene>
<sequence length="653" mass="65890">MMRVKRGRAAAMKEVGRAQPAAAGGGERHVAGAGAREKRRADGTEGAELDAANDSAEVVAGSNTGAIPGSSDACGEGCRAGLATGGDGVPSPGGKRNPSVATAARQVEGGGSPVAVGGAEGSTPEAGTAAPAVSPPGTKEDRSSGSGSRKAASTNAQAPPPLPPLKMPNRKFLMSRTSRDESTTNRRRRRRSGGADVGVTPAAFARTLGSAESSLAGFRSSGDDEQAARAAARREAMSRSAARAACESMAWSESGSFAGSVRGRRGAGEDDDDGCNTDAAWRDAGREAVMGASSSSAAGGSTEDGDGASAGGEVKDGASAAAGGGGAPTRRRSTADFASVSRGQETEQRDAERSRAGCSGLLLSGNDIQASWAGRYTLVGDDEDDDERDAGRETLDARAPHYYCLETPRSPRDAVAEGDGQVSSPHGSSGDRGDELLSPRQGPSRGEGRPPAAQAVSSTRELGLPQVADGGTLCLYWSEADGGRWVLDDDLRLSNGVLGVTEDPAPPEADLAFLDQRHRGSPPQAGAASEDEGGAGDADRGRGTRSGFAGEGEGGAGDGGAVERERGTRSGFASEDESSAGDGAAVEREVGFACEEEVSVESGGTTVGGPEGAAGGRALESSMEAAHRAWLLDSPRLRGWVKADDMVVVCETE</sequence>
<accession>D7FUF3</accession>
<name>D7FUF3_ECTSI</name>
<dbReference type="EMBL" id="FN648453">
    <property type="protein sequence ID" value="CBJ26223.1"/>
    <property type="molecule type" value="Genomic_DNA"/>
</dbReference>
<proteinExistence type="predicted"/>
<evidence type="ECO:0000313" key="2">
    <source>
        <dbReference type="EMBL" id="CBJ26223.1"/>
    </source>
</evidence>
<feature type="compositionally biased region" description="Low complexity" evidence="1">
    <location>
        <begin position="291"/>
        <end position="301"/>
    </location>
</feature>
<evidence type="ECO:0000256" key="1">
    <source>
        <dbReference type="SAM" id="MobiDB-lite"/>
    </source>
</evidence>
<feature type="compositionally biased region" description="Low complexity" evidence="1">
    <location>
        <begin position="238"/>
        <end position="250"/>
    </location>
</feature>
<keyword evidence="3" id="KW-1185">Reference proteome</keyword>
<dbReference type="Proteomes" id="UP000002630">
    <property type="component" value="Linkage Group LG09"/>
</dbReference>
<dbReference type="InParanoid" id="D7FUF3"/>
<feature type="compositionally biased region" description="Gly residues" evidence="1">
    <location>
        <begin position="549"/>
        <end position="560"/>
    </location>
</feature>
<dbReference type="OrthoDB" id="10476948at2759"/>